<evidence type="ECO:0000313" key="3">
    <source>
        <dbReference type="EMBL" id="CUH49039.1"/>
    </source>
</evidence>
<dbReference type="AlphaFoldDB" id="A0A0P1F3P8"/>
<evidence type="ECO:0000313" key="4">
    <source>
        <dbReference type="Proteomes" id="UP000050783"/>
    </source>
</evidence>
<gene>
    <name evidence="3" type="ORF">RUA4292_03233</name>
</gene>
<reference evidence="3 4" key="1">
    <citation type="submission" date="2015-09" db="EMBL/GenBank/DDBJ databases">
        <authorList>
            <consortium name="Swine Surveillance"/>
        </authorList>
    </citation>
    <scope>NUCLEOTIDE SEQUENCE [LARGE SCALE GENOMIC DNA]</scope>
    <source>
        <strain evidence="3 4">CECT 4292</strain>
    </source>
</reference>
<feature type="compositionally biased region" description="Polar residues" evidence="1">
    <location>
        <begin position="1"/>
        <end position="11"/>
    </location>
</feature>
<feature type="region of interest" description="Disordered" evidence="1">
    <location>
        <begin position="1"/>
        <end position="21"/>
    </location>
</feature>
<accession>A0A0P1F3P8</accession>
<evidence type="ECO:0000259" key="2">
    <source>
        <dbReference type="Pfam" id="PF17892"/>
    </source>
</evidence>
<dbReference type="SUPFAM" id="SSF49899">
    <property type="entry name" value="Concanavalin A-like lectins/glucanases"/>
    <property type="match status" value="1"/>
</dbReference>
<organism evidence="3 4">
    <name type="scientific">Ruegeria atlantica</name>
    <dbReference type="NCBI Taxonomy" id="81569"/>
    <lineage>
        <taxon>Bacteria</taxon>
        <taxon>Pseudomonadati</taxon>
        <taxon>Pseudomonadota</taxon>
        <taxon>Alphaproteobacteria</taxon>
        <taxon>Rhodobacterales</taxon>
        <taxon>Roseobacteraceae</taxon>
        <taxon>Ruegeria</taxon>
    </lineage>
</organism>
<dbReference type="InterPro" id="IPR041690">
    <property type="entry name" value="Cadherin_5"/>
</dbReference>
<feature type="domain" description="Cadherin-like" evidence="2">
    <location>
        <begin position="12"/>
        <end position="105"/>
    </location>
</feature>
<dbReference type="Gene3D" id="2.60.40.3440">
    <property type="match status" value="2"/>
</dbReference>
<proteinExistence type="predicted"/>
<sequence>MNLTVNDTTPSNDPPDAVDDGLATDEDVALVINVAGDLLANDSDPEGDPISLTGVTQPANGVLTDNGNGTYTYTPNAGFSGADSFTYTISDGNSTDTATVNLTVNDTTPPQSAIISDDFATGTLGSDWEFSGIAGNAYLGATATDGYLQITSPAGAAVSASDFLTTPRVLQDVTDGDFQISAGFLTQPTQTYQEHGLLVVEDGSNFIRFDIAFTSNSILRLIVGVIENGSTSFNLFEDIPYNSVTDFRITRSGDSWLFETSNDGVNWTTASTIEHQMVVSKVGVFAGSAPKNGVVPGYTAQVDYFENTADPIVNEDGTILPVANAPDAVDDGLFTGDDTALIIDVATDLLANDSDPEGDPISLTGVTQPANGVLTDNGNGTYTYTPNVGFNGVDSFTYTISDSGLTDTAEVSIAVGNPIDVWYGLTQSFGSPGEGQERINILGNVGVDVTSMTYSINGGPEQALSVGADGIRLQNEGDFNVDIFYADLDGSATDDIVTLTATLVGGTIVTRDVVIEYEDGAIWDPNYSIDWDAVTNAQDALQIVDGKWSWDGNGIRPVDLGYDRLLVLGDQGWDNYEVNLTIDMHDLQNERGFTFGMLWNGHTDSRYGDIQPLSGWEPGAAFFYTNERFKSHSYHEWSEVLGVTDKLRLQEDVTYNFTVRVEQTGIYDRLYSLKVWEEGTAEPVGWTLQVEEAFSLDEAPATGSLYLNAHYFDVTFGDLTITEITGRDIIQGDDSDEVQVAVDTSSSTPGLGEIDVFVGVGGADTFVFGDMGGAYYDDGVGANAGEDDYGFVYDFTSDTDHVQLAGSAADYVLSTDAPGLSPGTAIWKVGENGDADELIGILNSVYDLDLNSADFIYADTLLV</sequence>
<dbReference type="Gene3D" id="2.60.120.200">
    <property type="match status" value="1"/>
</dbReference>
<dbReference type="EMBL" id="CYPU01000055">
    <property type="protein sequence ID" value="CUH49039.1"/>
    <property type="molecule type" value="Genomic_DNA"/>
</dbReference>
<name>A0A0P1F3P8_9RHOB</name>
<dbReference type="NCBIfam" id="NF012211">
    <property type="entry name" value="tand_rpt_95"/>
    <property type="match status" value="2"/>
</dbReference>
<protein>
    <recommendedName>
        <fullName evidence="2">Cadherin-like domain-containing protein</fullName>
    </recommendedName>
</protein>
<evidence type="ECO:0000256" key="1">
    <source>
        <dbReference type="SAM" id="MobiDB-lite"/>
    </source>
</evidence>
<dbReference type="InterPro" id="IPR013320">
    <property type="entry name" value="ConA-like_dom_sf"/>
</dbReference>
<dbReference type="Pfam" id="PF17963">
    <property type="entry name" value="Big_9"/>
    <property type="match status" value="1"/>
</dbReference>
<dbReference type="Pfam" id="PF17892">
    <property type="entry name" value="Cadherin_5"/>
    <property type="match status" value="1"/>
</dbReference>
<dbReference type="Proteomes" id="UP000050783">
    <property type="component" value="Unassembled WGS sequence"/>
</dbReference>